<protein>
    <recommendedName>
        <fullName evidence="3">NADH-quinone oxidoreductase subunit C</fullName>
        <ecNumber evidence="3">7.1.1.-</ecNumber>
    </recommendedName>
    <alternativeName>
        <fullName evidence="3">NADH dehydrogenase I subunit C</fullName>
    </alternativeName>
    <alternativeName>
        <fullName evidence="3">NDH-1 subunit C</fullName>
    </alternativeName>
</protein>
<evidence type="ECO:0000256" key="2">
    <source>
        <dbReference type="ARBA" id="ARBA00022448"/>
    </source>
</evidence>
<organism evidence="7 8">
    <name type="scientific">Armatimonas rosea</name>
    <dbReference type="NCBI Taxonomy" id="685828"/>
    <lineage>
        <taxon>Bacteria</taxon>
        <taxon>Bacillati</taxon>
        <taxon>Armatimonadota</taxon>
        <taxon>Armatimonadia</taxon>
        <taxon>Armatimonadales</taxon>
        <taxon>Armatimonadaceae</taxon>
        <taxon>Armatimonas</taxon>
    </lineage>
</organism>
<evidence type="ECO:0000256" key="4">
    <source>
        <dbReference type="RuleBase" id="RU003456"/>
    </source>
</evidence>
<dbReference type="PANTHER" id="PTHR10884:SF14">
    <property type="entry name" value="NADH DEHYDROGENASE [UBIQUINONE] IRON-SULFUR PROTEIN 3, MITOCHONDRIAL"/>
    <property type="match status" value="1"/>
</dbReference>
<dbReference type="Proteomes" id="UP000520814">
    <property type="component" value="Unassembled WGS sequence"/>
</dbReference>
<dbReference type="NCBIfam" id="TIGR01961">
    <property type="entry name" value="NuoC_fam"/>
    <property type="match status" value="1"/>
</dbReference>
<dbReference type="GO" id="GO:0008137">
    <property type="term" value="F:NADH dehydrogenase (ubiquinone) activity"/>
    <property type="evidence" value="ECO:0007669"/>
    <property type="project" value="InterPro"/>
</dbReference>
<keyword evidence="8" id="KW-1185">Reference proteome</keyword>
<feature type="domain" description="NADH:ubiquinone oxidoreductase 30kDa subunit" evidence="6">
    <location>
        <begin position="66"/>
        <end position="190"/>
    </location>
</feature>
<dbReference type="SUPFAM" id="SSF143243">
    <property type="entry name" value="Nqo5-like"/>
    <property type="match status" value="1"/>
</dbReference>
<dbReference type="PANTHER" id="PTHR10884">
    <property type="entry name" value="NADH DEHYDROGENASE UBIQUINONE IRON-SULFUR PROTEIN 3"/>
    <property type="match status" value="1"/>
</dbReference>
<dbReference type="InterPro" id="IPR037232">
    <property type="entry name" value="NADH_quin_OxRdtase_su_C/D-like"/>
</dbReference>
<evidence type="ECO:0000259" key="6">
    <source>
        <dbReference type="Pfam" id="PF00329"/>
    </source>
</evidence>
<comment type="subcellular location">
    <subcellularLocation>
        <location evidence="3">Cell membrane</location>
        <topology evidence="3">Peripheral membrane protein</topology>
        <orientation evidence="3">Cytoplasmic side</orientation>
    </subcellularLocation>
</comment>
<dbReference type="Pfam" id="PF00329">
    <property type="entry name" value="Complex1_30kDa"/>
    <property type="match status" value="1"/>
</dbReference>
<reference evidence="7 8" key="1">
    <citation type="submission" date="2020-08" db="EMBL/GenBank/DDBJ databases">
        <title>Genomic Encyclopedia of Type Strains, Phase IV (KMG-IV): sequencing the most valuable type-strain genomes for metagenomic binning, comparative biology and taxonomic classification.</title>
        <authorList>
            <person name="Goeker M."/>
        </authorList>
    </citation>
    <scope>NUCLEOTIDE SEQUENCE [LARGE SCALE GENOMIC DNA]</scope>
    <source>
        <strain evidence="7 8">DSM 23562</strain>
    </source>
</reference>
<evidence type="ECO:0000256" key="1">
    <source>
        <dbReference type="ARBA" id="ARBA00007569"/>
    </source>
</evidence>
<dbReference type="InterPro" id="IPR020396">
    <property type="entry name" value="NADH_UbQ_OxRdtase_CS"/>
</dbReference>
<proteinExistence type="inferred from homology"/>
<keyword evidence="2 3" id="KW-0813">Transport</keyword>
<comment type="catalytic activity">
    <reaction evidence="3 5">
        <text>a quinone + NADH + 5 H(+)(in) = a quinol + NAD(+) + 4 H(+)(out)</text>
        <dbReference type="Rhea" id="RHEA:57888"/>
        <dbReference type="ChEBI" id="CHEBI:15378"/>
        <dbReference type="ChEBI" id="CHEBI:24646"/>
        <dbReference type="ChEBI" id="CHEBI:57540"/>
        <dbReference type="ChEBI" id="CHEBI:57945"/>
        <dbReference type="ChEBI" id="CHEBI:132124"/>
    </reaction>
</comment>
<evidence type="ECO:0000256" key="3">
    <source>
        <dbReference type="HAMAP-Rule" id="MF_01357"/>
    </source>
</evidence>
<keyword evidence="3 5" id="KW-0874">Quinone</keyword>
<dbReference type="InterPro" id="IPR010218">
    <property type="entry name" value="NADH_DH_suC"/>
</dbReference>
<dbReference type="GO" id="GO:0048038">
    <property type="term" value="F:quinone binding"/>
    <property type="evidence" value="ECO:0007669"/>
    <property type="project" value="UniProtKB-KW"/>
</dbReference>
<sequence length="203" mass="22931">MVDVDVRLGLSGSDLAIRDRTFKADLARRGESNLTADESPEVKALVDAGYGAEIVASKRFRGQDFITVKKERIVGLLTVLRDHASLEYKLVSDILGVDLLGFETEPRFEVVYSLYSLKTYRRIVVKAQVGEDDPTIDTTSGVWPAAEWPEREIYDMLGITFNHHADLRRILMPDDWVGHPLRKDFPLGGEEVEFSHNVREQGK</sequence>
<comment type="subunit">
    <text evidence="3">NDH-1 is composed of 14 different subunits. Subunits NuoB, C, D, E, F, and G constitute the peripheral sector of the complex.</text>
</comment>
<comment type="caution">
    <text evidence="7">The sequence shown here is derived from an EMBL/GenBank/DDBJ whole genome shotgun (WGS) entry which is preliminary data.</text>
</comment>
<dbReference type="GO" id="GO:0050136">
    <property type="term" value="F:NADH dehydrogenase (quinone) (non-electrogenic) activity"/>
    <property type="evidence" value="ECO:0007669"/>
    <property type="project" value="UniProtKB-UniRule"/>
</dbReference>
<comment type="similarity">
    <text evidence="1 3 4">Belongs to the complex I 30 kDa subunit family.</text>
</comment>
<gene>
    <name evidence="3" type="primary">nuoC</name>
    <name evidence="7" type="ORF">HNQ39_005549</name>
</gene>
<dbReference type="PROSITE" id="PS00542">
    <property type="entry name" value="COMPLEX1_30K"/>
    <property type="match status" value="1"/>
</dbReference>
<keyword evidence="3 4" id="KW-1278">Translocase</keyword>
<accession>A0A7W9SVP2</accession>
<evidence type="ECO:0000313" key="7">
    <source>
        <dbReference type="EMBL" id="MBB6053707.1"/>
    </source>
</evidence>
<dbReference type="AlphaFoldDB" id="A0A7W9SVP2"/>
<keyword evidence="3" id="KW-1003">Cell membrane</keyword>
<keyword evidence="3" id="KW-0472">Membrane</keyword>
<dbReference type="HAMAP" id="MF_01357">
    <property type="entry name" value="NDH1_NuoC"/>
    <property type="match status" value="1"/>
</dbReference>
<dbReference type="RefSeq" id="WP_184203799.1">
    <property type="nucleotide sequence ID" value="NZ_JACHGW010000008.1"/>
</dbReference>
<keyword evidence="3" id="KW-0830">Ubiquinone</keyword>
<keyword evidence="3 4" id="KW-0520">NAD</keyword>
<comment type="function">
    <text evidence="3">NDH-1 shuttles electrons from NADH, via FMN and iron-sulfur (Fe-S) centers, to quinones in the respiratory chain. The immediate electron acceptor for the enzyme in this species is believed to be ubiquinone. Couples the redox reaction to proton translocation (for every two electrons transferred, four hydrogen ions are translocated across the cytoplasmic membrane), and thus conserves the redox energy in a proton gradient.</text>
</comment>
<dbReference type="InterPro" id="IPR001268">
    <property type="entry name" value="NADH_UbQ_OxRdtase_30kDa_su"/>
</dbReference>
<evidence type="ECO:0000313" key="8">
    <source>
        <dbReference type="Proteomes" id="UP000520814"/>
    </source>
</evidence>
<dbReference type="GO" id="GO:0005886">
    <property type="term" value="C:plasma membrane"/>
    <property type="evidence" value="ECO:0007669"/>
    <property type="project" value="UniProtKB-SubCell"/>
</dbReference>
<name>A0A7W9SVP2_ARMRO</name>
<dbReference type="EMBL" id="JACHGW010000008">
    <property type="protein sequence ID" value="MBB6053707.1"/>
    <property type="molecule type" value="Genomic_DNA"/>
</dbReference>
<dbReference type="EC" id="7.1.1.-" evidence="3"/>
<dbReference type="Gene3D" id="3.30.460.80">
    <property type="entry name" value="NADH:ubiquinone oxidoreductase, 30kDa subunit"/>
    <property type="match status" value="1"/>
</dbReference>
<evidence type="ECO:0000256" key="5">
    <source>
        <dbReference type="RuleBase" id="RU003582"/>
    </source>
</evidence>